<name>X1ILB4_9ZZZZ</name>
<protein>
    <submittedName>
        <fullName evidence="1">Uncharacterized protein</fullName>
    </submittedName>
</protein>
<dbReference type="AlphaFoldDB" id="X1ILB4"/>
<feature type="non-terminal residue" evidence="1">
    <location>
        <position position="1"/>
    </location>
</feature>
<accession>X1ILB4</accession>
<gene>
    <name evidence="1" type="ORF">S03H2_51028</name>
</gene>
<proteinExistence type="predicted"/>
<sequence>LVKKKKTSKEKLNNVYYQFALLFYHITDRFGIRILEPGDRQGFMMNLWLYLWTDHIKLQEFSKAEMEAYQGELKDMYDNFIDRYRKCEKLIGHPDKGLENTLFWEFSKDITQFTEHPNDIRSIILCHGLLADALETINIKEILEAIK</sequence>
<evidence type="ECO:0000313" key="1">
    <source>
        <dbReference type="EMBL" id="GAH70030.1"/>
    </source>
</evidence>
<organism evidence="1">
    <name type="scientific">marine sediment metagenome</name>
    <dbReference type="NCBI Taxonomy" id="412755"/>
    <lineage>
        <taxon>unclassified sequences</taxon>
        <taxon>metagenomes</taxon>
        <taxon>ecological metagenomes</taxon>
    </lineage>
</organism>
<comment type="caution">
    <text evidence="1">The sequence shown here is derived from an EMBL/GenBank/DDBJ whole genome shotgun (WGS) entry which is preliminary data.</text>
</comment>
<reference evidence="1" key="1">
    <citation type="journal article" date="2014" name="Front. Microbiol.">
        <title>High frequency of phylogenetically diverse reductive dehalogenase-homologous genes in deep subseafloor sedimentary metagenomes.</title>
        <authorList>
            <person name="Kawai M."/>
            <person name="Futagami T."/>
            <person name="Toyoda A."/>
            <person name="Takaki Y."/>
            <person name="Nishi S."/>
            <person name="Hori S."/>
            <person name="Arai W."/>
            <person name="Tsubouchi T."/>
            <person name="Morono Y."/>
            <person name="Uchiyama I."/>
            <person name="Ito T."/>
            <person name="Fujiyama A."/>
            <person name="Inagaki F."/>
            <person name="Takami H."/>
        </authorList>
    </citation>
    <scope>NUCLEOTIDE SEQUENCE</scope>
    <source>
        <strain evidence="1">Expedition CK06-06</strain>
    </source>
</reference>
<dbReference type="EMBL" id="BARU01032349">
    <property type="protein sequence ID" value="GAH70030.1"/>
    <property type="molecule type" value="Genomic_DNA"/>
</dbReference>